<evidence type="ECO:0000313" key="4">
    <source>
        <dbReference type="EMBL" id="KAK5164328.1"/>
    </source>
</evidence>
<feature type="domain" description="Zn(2)-C6 fungal-type" evidence="3">
    <location>
        <begin position="434"/>
        <end position="464"/>
    </location>
</feature>
<proteinExistence type="predicted"/>
<feature type="compositionally biased region" description="Polar residues" evidence="2">
    <location>
        <begin position="297"/>
        <end position="307"/>
    </location>
</feature>
<dbReference type="Pfam" id="PF00172">
    <property type="entry name" value="Zn_clus"/>
    <property type="match status" value="1"/>
</dbReference>
<dbReference type="Pfam" id="PF01612">
    <property type="entry name" value="DNA_pol_A_exo1"/>
    <property type="match status" value="1"/>
</dbReference>
<dbReference type="InterPro" id="IPR012337">
    <property type="entry name" value="RNaseH-like_sf"/>
</dbReference>
<feature type="compositionally biased region" description="Polar residues" evidence="2">
    <location>
        <begin position="1099"/>
        <end position="1108"/>
    </location>
</feature>
<dbReference type="InterPro" id="IPR036397">
    <property type="entry name" value="RNaseH_sf"/>
</dbReference>
<keyword evidence="5" id="KW-1185">Reference proteome</keyword>
<feature type="region of interest" description="Disordered" evidence="2">
    <location>
        <begin position="1087"/>
        <end position="1108"/>
    </location>
</feature>
<feature type="compositionally biased region" description="Basic and acidic residues" evidence="2">
    <location>
        <begin position="248"/>
        <end position="257"/>
    </location>
</feature>
<feature type="compositionally biased region" description="Polar residues" evidence="2">
    <location>
        <begin position="214"/>
        <end position="247"/>
    </location>
</feature>
<feature type="region of interest" description="Disordered" evidence="2">
    <location>
        <begin position="545"/>
        <end position="583"/>
    </location>
</feature>
<dbReference type="Proteomes" id="UP001337655">
    <property type="component" value="Unassembled WGS sequence"/>
</dbReference>
<dbReference type="GO" id="GO:0008270">
    <property type="term" value="F:zinc ion binding"/>
    <property type="evidence" value="ECO:0007669"/>
    <property type="project" value="InterPro"/>
</dbReference>
<dbReference type="GO" id="GO:0003676">
    <property type="term" value="F:nucleic acid binding"/>
    <property type="evidence" value="ECO:0007669"/>
    <property type="project" value="InterPro"/>
</dbReference>
<dbReference type="CDD" id="cd00067">
    <property type="entry name" value="GAL4"/>
    <property type="match status" value="1"/>
</dbReference>
<dbReference type="GO" id="GO:0006139">
    <property type="term" value="P:nucleobase-containing compound metabolic process"/>
    <property type="evidence" value="ECO:0007669"/>
    <property type="project" value="InterPro"/>
</dbReference>
<evidence type="ECO:0000259" key="3">
    <source>
        <dbReference type="PROSITE" id="PS50048"/>
    </source>
</evidence>
<dbReference type="PANTHER" id="PTHR47765">
    <property type="entry name" value="3'-5' EXONUCLEASE DOMAIN-CONTAINING PROTEIN"/>
    <property type="match status" value="1"/>
</dbReference>
<dbReference type="AlphaFoldDB" id="A0AAV9P0Q8"/>
<dbReference type="EMBL" id="JAVRRT010000020">
    <property type="protein sequence ID" value="KAK5164328.1"/>
    <property type="molecule type" value="Genomic_DNA"/>
</dbReference>
<dbReference type="InterPro" id="IPR036864">
    <property type="entry name" value="Zn2-C6_fun-type_DNA-bd_sf"/>
</dbReference>
<dbReference type="GO" id="GO:0000981">
    <property type="term" value="F:DNA-binding transcription factor activity, RNA polymerase II-specific"/>
    <property type="evidence" value="ECO:0007669"/>
    <property type="project" value="InterPro"/>
</dbReference>
<dbReference type="InterPro" id="IPR002562">
    <property type="entry name" value="3'-5'_exonuclease_dom"/>
</dbReference>
<organism evidence="4 5">
    <name type="scientific">Saxophila tyrrhenica</name>
    <dbReference type="NCBI Taxonomy" id="1690608"/>
    <lineage>
        <taxon>Eukaryota</taxon>
        <taxon>Fungi</taxon>
        <taxon>Dikarya</taxon>
        <taxon>Ascomycota</taxon>
        <taxon>Pezizomycotina</taxon>
        <taxon>Dothideomycetes</taxon>
        <taxon>Dothideomycetidae</taxon>
        <taxon>Mycosphaerellales</taxon>
        <taxon>Extremaceae</taxon>
        <taxon>Saxophila</taxon>
    </lineage>
</organism>
<protein>
    <recommendedName>
        <fullName evidence="3">Zn(2)-C6 fungal-type domain-containing protein</fullName>
    </recommendedName>
</protein>
<reference evidence="4 5" key="1">
    <citation type="submission" date="2023-08" db="EMBL/GenBank/DDBJ databases">
        <title>Black Yeasts Isolated from many extreme environments.</title>
        <authorList>
            <person name="Coleine C."/>
            <person name="Stajich J.E."/>
            <person name="Selbmann L."/>
        </authorList>
    </citation>
    <scope>NUCLEOTIDE SEQUENCE [LARGE SCALE GENOMIC DNA]</scope>
    <source>
        <strain evidence="4 5">CCFEE 5935</strain>
    </source>
</reference>
<gene>
    <name evidence="4" type="ORF">LTR77_010023</name>
</gene>
<dbReference type="SUPFAM" id="SSF57701">
    <property type="entry name" value="Zn2/Cys6 DNA-binding domain"/>
    <property type="match status" value="1"/>
</dbReference>
<dbReference type="InterPro" id="IPR001138">
    <property type="entry name" value="Zn2Cys6_DnaBD"/>
</dbReference>
<comment type="caution">
    <text evidence="4">The sequence shown here is derived from an EMBL/GenBank/DDBJ whole genome shotgun (WGS) entry which is preliminary data.</text>
</comment>
<dbReference type="Gene3D" id="3.30.420.10">
    <property type="entry name" value="Ribonuclease H-like superfamily/Ribonuclease H"/>
    <property type="match status" value="1"/>
</dbReference>
<dbReference type="PROSITE" id="PS50048">
    <property type="entry name" value="ZN2_CY6_FUNGAL_2"/>
    <property type="match status" value="1"/>
</dbReference>
<dbReference type="SMART" id="SM00066">
    <property type="entry name" value="GAL4"/>
    <property type="match status" value="1"/>
</dbReference>
<dbReference type="SMART" id="SM00474">
    <property type="entry name" value="35EXOc"/>
    <property type="match status" value="1"/>
</dbReference>
<feature type="region of interest" description="Disordered" evidence="2">
    <location>
        <begin position="474"/>
        <end position="506"/>
    </location>
</feature>
<feature type="compositionally biased region" description="Polar residues" evidence="2">
    <location>
        <begin position="330"/>
        <end position="356"/>
    </location>
</feature>
<feature type="compositionally biased region" description="Polar residues" evidence="2">
    <location>
        <begin position="496"/>
        <end position="506"/>
    </location>
</feature>
<dbReference type="InterPro" id="IPR052408">
    <property type="entry name" value="Exonuclease_MUT-7-like"/>
</dbReference>
<feature type="region of interest" description="Disordered" evidence="2">
    <location>
        <begin position="214"/>
        <end position="356"/>
    </location>
</feature>
<keyword evidence="1" id="KW-0539">Nucleus</keyword>
<sequence length="1120" mass="121323">MIDTAGGLQLLRGRDKAIKHEIGLGHLQDLAAKGLRCDAAPTAEIGAEGQRLQLLDGAIVAGIGVHRQTAAVSVKEPGVRRQITAATVKEPGVRPRHTLTAITQEGWNAPTHTGLAPNAGSVQATAPGAVRGTGLSERMHHSTRAMTAGGVHEGHPGVVEVLLDLICMSRPPRKNGSPGRTGSAAEFLDQAQSEEQDFFDDDADFLAEMEKHANTVSVGTGGQKPSTNMPLTSTSQAAEVSKSTKSMVRSDGKREVVESVPTSLRLARRQTEDGMNIPRPQVQTKRVSVYPAAKPSQEASSIASGTQADAPANSLQRDKASTVAGDPQFDASQVDKSAQVDASANGLQQDKSSTFTGGPQLDDFFFLNDDGLTDLLDQIAQDTSLQPQPQEQIVRENQSTLLETRPQSQEDINQDNPSTLPEVQAGLQRNLTAACQTCRNRHVRCDGRKPICQRCADEGCECLYTVSRRGKRRAWKDNAPGPDDTFVGSWPPPPIQRSTTRPWSNSGTVSYGSLGFGILQPGLTDSTHSPYVPAFPQPTAVSAYGSYGPPRAEPTPVGTYASYGPPRTEPTPDSAYAPYGPSRPEPIQDEELFSYQTASPGVVPTVHYCTTIQECEQAAQLLSGETLLSLDIEWKPGPASNFAGENLSVIQMASRDNVLVLHLALIPTMPPGHSGAAPEVMARTLKNIIENGSIMKVGNAIKGDLTRVAKWSGVDLSHTNVVDTIDLAKDLVTDLPNRQLATMVSHFLKKRLPKDAVRTSDWSRPLGQEQIQYAANDAYASLLVFQHFQVAFAQSGFTASVKDRASCRPDDKGWIARSSSVRKPGTSKQVAGSVNPFFFARPQSIAAGPATPSITPRPAATPITPRPATLRESAAILAERANAARQRQRQLIRVPTVSSRMSGSNNWGTTHTVEDLRTGSAQVGTWLHGWLKDNSTPEVQIPDVITIDRVARGCHPIATPPREESGPWHERVVAVRERFGDDFDIEFVVLLRGIDGLMQTQTHFKRLFKWYREQYRYDFCFMVWQPSGIPTQYANFDFAKSMFEDPMLVGSWSKLMTLDDMVKATPGDATVEGKFWELCEDMTISKAGKEPGTAGHNAGRNSIPPSGSLFQWHAGQIGET</sequence>
<dbReference type="Gene3D" id="4.10.240.10">
    <property type="entry name" value="Zn(2)-C6 fungal-type DNA-binding domain"/>
    <property type="match status" value="1"/>
</dbReference>
<dbReference type="SUPFAM" id="SSF53098">
    <property type="entry name" value="Ribonuclease H-like"/>
    <property type="match status" value="1"/>
</dbReference>
<dbReference type="RefSeq" id="XP_064654621.1">
    <property type="nucleotide sequence ID" value="XM_064807248.1"/>
</dbReference>
<evidence type="ECO:0000313" key="5">
    <source>
        <dbReference type="Proteomes" id="UP001337655"/>
    </source>
</evidence>
<dbReference type="GeneID" id="89931353"/>
<dbReference type="PROSITE" id="PS00463">
    <property type="entry name" value="ZN2_CY6_FUNGAL_1"/>
    <property type="match status" value="1"/>
</dbReference>
<dbReference type="PANTHER" id="PTHR47765:SF2">
    <property type="entry name" value="EXONUCLEASE MUT-7 HOMOLOG"/>
    <property type="match status" value="1"/>
</dbReference>
<name>A0AAV9P0Q8_9PEZI</name>
<evidence type="ECO:0000256" key="2">
    <source>
        <dbReference type="SAM" id="MobiDB-lite"/>
    </source>
</evidence>
<dbReference type="CDD" id="cd06141">
    <property type="entry name" value="WRN_exo"/>
    <property type="match status" value="1"/>
</dbReference>
<dbReference type="GO" id="GO:0008408">
    <property type="term" value="F:3'-5' exonuclease activity"/>
    <property type="evidence" value="ECO:0007669"/>
    <property type="project" value="InterPro"/>
</dbReference>
<accession>A0AAV9P0Q8</accession>
<evidence type="ECO:0000256" key="1">
    <source>
        <dbReference type="ARBA" id="ARBA00023242"/>
    </source>
</evidence>